<dbReference type="InterPro" id="IPR046037">
    <property type="entry name" value="DUF5995"/>
</dbReference>
<protein>
    <submittedName>
        <fullName evidence="2">DUF5995 family protein</fullName>
    </submittedName>
</protein>
<comment type="caution">
    <text evidence="2">The sequence shown here is derived from an EMBL/GenBank/DDBJ whole genome shotgun (WGS) entry which is preliminary data.</text>
</comment>
<evidence type="ECO:0000313" key="2">
    <source>
        <dbReference type="EMBL" id="MFD1533032.1"/>
    </source>
</evidence>
<dbReference type="RefSeq" id="WP_343983178.1">
    <property type="nucleotide sequence ID" value="NZ_BAAAJG010000016.1"/>
</dbReference>
<proteinExistence type="predicted"/>
<dbReference type="EMBL" id="JBHUCP010000023">
    <property type="protein sequence ID" value="MFD1533032.1"/>
    <property type="molecule type" value="Genomic_DNA"/>
</dbReference>
<keyword evidence="3" id="KW-1185">Reference proteome</keyword>
<evidence type="ECO:0000313" key="3">
    <source>
        <dbReference type="Proteomes" id="UP001597145"/>
    </source>
</evidence>
<name>A0ABW4FVF5_9PSEU</name>
<feature type="compositionally biased region" description="Basic and acidic residues" evidence="1">
    <location>
        <begin position="1"/>
        <end position="12"/>
    </location>
</feature>
<dbReference type="Pfam" id="PF19458">
    <property type="entry name" value="DUF5995"/>
    <property type="match status" value="1"/>
</dbReference>
<dbReference type="Proteomes" id="UP001597145">
    <property type="component" value="Unassembled WGS sequence"/>
</dbReference>
<sequence>MGTGDSNRRDSGRGTTQHLAHLAGSTPATSIPEVLDRLAAIRDYAASTSLRGEDDGIAAFTRLYHVITAHIGAMADRGEFRSPGFLVRLDLEFAERYFAALRSYAADMRTAPRVWRVVFDNRSDPRVPALNFAVAGVNAHINFDLSCALVATWHHLPPDGDDHDSAQFHDYRLINDVFEAEMDPLREDLDSLLSAGPDGAIWDRTANWMADLVIRFTRDLAWDEAKRVWGKGGDPEDVRDSEAKLDAISTFIGETLIRTPIPV</sequence>
<organism evidence="2 3">
    <name type="scientific">Pseudonocardia aurantiaca</name>
    <dbReference type="NCBI Taxonomy" id="75290"/>
    <lineage>
        <taxon>Bacteria</taxon>
        <taxon>Bacillati</taxon>
        <taxon>Actinomycetota</taxon>
        <taxon>Actinomycetes</taxon>
        <taxon>Pseudonocardiales</taxon>
        <taxon>Pseudonocardiaceae</taxon>
        <taxon>Pseudonocardia</taxon>
    </lineage>
</organism>
<gene>
    <name evidence="2" type="ORF">ACFSCY_26770</name>
</gene>
<accession>A0ABW4FVF5</accession>
<reference evidence="3" key="1">
    <citation type="journal article" date="2019" name="Int. J. Syst. Evol. Microbiol.">
        <title>The Global Catalogue of Microorganisms (GCM) 10K type strain sequencing project: providing services to taxonomists for standard genome sequencing and annotation.</title>
        <authorList>
            <consortium name="The Broad Institute Genomics Platform"/>
            <consortium name="The Broad Institute Genome Sequencing Center for Infectious Disease"/>
            <person name="Wu L."/>
            <person name="Ma J."/>
        </authorList>
    </citation>
    <scope>NUCLEOTIDE SEQUENCE [LARGE SCALE GENOMIC DNA]</scope>
    <source>
        <strain evidence="3">JCM 12165</strain>
    </source>
</reference>
<evidence type="ECO:0000256" key="1">
    <source>
        <dbReference type="SAM" id="MobiDB-lite"/>
    </source>
</evidence>
<feature type="region of interest" description="Disordered" evidence="1">
    <location>
        <begin position="1"/>
        <end position="23"/>
    </location>
</feature>